<keyword evidence="3 5" id="KW-1133">Transmembrane helix</keyword>
<evidence type="ECO:0000313" key="7">
    <source>
        <dbReference type="Proteomes" id="UP000176951"/>
    </source>
</evidence>
<evidence type="ECO:0000256" key="2">
    <source>
        <dbReference type="ARBA" id="ARBA00022692"/>
    </source>
</evidence>
<evidence type="ECO:0000256" key="4">
    <source>
        <dbReference type="ARBA" id="ARBA00023136"/>
    </source>
</evidence>
<gene>
    <name evidence="6" type="ORF">A3A97_03755</name>
</gene>
<protein>
    <submittedName>
        <fullName evidence="6">Uncharacterized protein</fullName>
    </submittedName>
</protein>
<dbReference type="GO" id="GO:0016020">
    <property type="term" value="C:membrane"/>
    <property type="evidence" value="ECO:0007669"/>
    <property type="project" value="UniProtKB-SubCell"/>
</dbReference>
<proteinExistence type="predicted"/>
<dbReference type="Pfam" id="PF04193">
    <property type="entry name" value="PQ-loop"/>
    <property type="match status" value="1"/>
</dbReference>
<sequence>MRFTFRKSNFNKLRTLEPIVTVVGSIEAIMTFPQIIKIWQLRSALEFYLPTWLLYAFGSSLWLIYGIHIKNYPLIIVSILWLLAYCPMVLGIILFG</sequence>
<comment type="subcellular location">
    <subcellularLocation>
        <location evidence="1">Membrane</location>
        <topology evidence="1">Multi-pass membrane protein</topology>
    </subcellularLocation>
</comment>
<keyword evidence="4 5" id="KW-0472">Membrane</keyword>
<feature type="transmembrane region" description="Helical" evidence="5">
    <location>
        <begin position="47"/>
        <end position="67"/>
    </location>
</feature>
<evidence type="ECO:0000256" key="5">
    <source>
        <dbReference type="SAM" id="Phobius"/>
    </source>
</evidence>
<reference evidence="6 7" key="1">
    <citation type="journal article" date="2016" name="Nat. Commun.">
        <title>Thousands of microbial genomes shed light on interconnected biogeochemical processes in an aquifer system.</title>
        <authorList>
            <person name="Anantharaman K."/>
            <person name="Brown C.T."/>
            <person name="Hug L.A."/>
            <person name="Sharon I."/>
            <person name="Castelle C.J."/>
            <person name="Probst A.J."/>
            <person name="Thomas B.C."/>
            <person name="Singh A."/>
            <person name="Wilkins M.J."/>
            <person name="Karaoz U."/>
            <person name="Brodie E.L."/>
            <person name="Williams K.H."/>
            <person name="Hubbard S.S."/>
            <person name="Banfield J.F."/>
        </authorList>
    </citation>
    <scope>NUCLEOTIDE SEQUENCE [LARGE SCALE GENOMIC DNA]</scope>
</reference>
<dbReference type="InterPro" id="IPR006603">
    <property type="entry name" value="PQ-loop_rpt"/>
</dbReference>
<feature type="transmembrane region" description="Helical" evidence="5">
    <location>
        <begin position="74"/>
        <end position="95"/>
    </location>
</feature>
<dbReference type="AlphaFoldDB" id="A0A1G2PRY4"/>
<dbReference type="Proteomes" id="UP000176951">
    <property type="component" value="Unassembled WGS sequence"/>
</dbReference>
<evidence type="ECO:0000256" key="1">
    <source>
        <dbReference type="ARBA" id="ARBA00004141"/>
    </source>
</evidence>
<accession>A0A1G2PRY4</accession>
<evidence type="ECO:0000256" key="3">
    <source>
        <dbReference type="ARBA" id="ARBA00022989"/>
    </source>
</evidence>
<name>A0A1G2PRY4_9BACT</name>
<dbReference type="Gene3D" id="1.20.1280.290">
    <property type="match status" value="1"/>
</dbReference>
<evidence type="ECO:0000313" key="6">
    <source>
        <dbReference type="EMBL" id="OHA51067.1"/>
    </source>
</evidence>
<dbReference type="EMBL" id="MHSW01000027">
    <property type="protein sequence ID" value="OHA51067.1"/>
    <property type="molecule type" value="Genomic_DNA"/>
</dbReference>
<keyword evidence="2 5" id="KW-0812">Transmembrane</keyword>
<comment type="caution">
    <text evidence="6">The sequence shown here is derived from an EMBL/GenBank/DDBJ whole genome shotgun (WGS) entry which is preliminary data.</text>
</comment>
<organism evidence="6 7">
    <name type="scientific">Candidatus Terrybacteria bacterium RIFCSPLOWO2_01_FULL_40_23</name>
    <dbReference type="NCBI Taxonomy" id="1802366"/>
    <lineage>
        <taxon>Bacteria</taxon>
        <taxon>Candidatus Terryibacteriota</taxon>
    </lineage>
</organism>